<comment type="caution">
    <text evidence="1">The sequence shown here is derived from an EMBL/GenBank/DDBJ whole genome shotgun (WGS) entry which is preliminary data.</text>
</comment>
<dbReference type="EMBL" id="AUZZ01004533">
    <property type="protein sequence ID" value="EQD52858.1"/>
    <property type="molecule type" value="Genomic_DNA"/>
</dbReference>
<sequence length="128" mass="13882">MKAEVSQAVEELKKQFPLATVNAREDGHGGAYVVIAPVEIGSKFKPSATWMGFHIPPQYPYADIYPVFIGAEVSRANGAPFVAPITRGAPFEGRPALQISRRNGAAQAQLQKATAKILKVLYFLEKLA</sequence>
<reference evidence="1" key="1">
    <citation type="submission" date="2013-08" db="EMBL/GenBank/DDBJ databases">
        <authorList>
            <person name="Mendez C."/>
            <person name="Richter M."/>
            <person name="Ferrer M."/>
            <person name="Sanchez J."/>
        </authorList>
    </citation>
    <scope>NUCLEOTIDE SEQUENCE</scope>
</reference>
<protein>
    <submittedName>
        <fullName evidence="1">Uncharacterized protein</fullName>
    </submittedName>
</protein>
<name>T1A7N3_9ZZZZ</name>
<gene>
    <name evidence="1" type="ORF">B2A_06409</name>
</gene>
<accession>T1A7N3</accession>
<proteinExistence type="predicted"/>
<evidence type="ECO:0000313" key="1">
    <source>
        <dbReference type="EMBL" id="EQD52858.1"/>
    </source>
</evidence>
<dbReference type="AlphaFoldDB" id="T1A7N3"/>
<organism evidence="1">
    <name type="scientific">mine drainage metagenome</name>
    <dbReference type="NCBI Taxonomy" id="410659"/>
    <lineage>
        <taxon>unclassified sequences</taxon>
        <taxon>metagenomes</taxon>
        <taxon>ecological metagenomes</taxon>
    </lineage>
</organism>
<reference evidence="1" key="2">
    <citation type="journal article" date="2014" name="ISME J.">
        <title>Microbial stratification in low pH oxic and suboxic macroscopic growths along an acid mine drainage.</title>
        <authorList>
            <person name="Mendez-Garcia C."/>
            <person name="Mesa V."/>
            <person name="Sprenger R.R."/>
            <person name="Richter M."/>
            <person name="Diez M.S."/>
            <person name="Solano J."/>
            <person name="Bargiela R."/>
            <person name="Golyshina O.V."/>
            <person name="Manteca A."/>
            <person name="Ramos J.L."/>
            <person name="Gallego J.R."/>
            <person name="Llorente I."/>
            <person name="Martins Dos Santos V.A."/>
            <person name="Jensen O.N."/>
            <person name="Pelaez A.I."/>
            <person name="Sanchez J."/>
            <person name="Ferrer M."/>
        </authorList>
    </citation>
    <scope>NUCLEOTIDE SEQUENCE</scope>
</reference>